<evidence type="ECO:0000256" key="4">
    <source>
        <dbReference type="SAM" id="Phobius"/>
    </source>
</evidence>
<dbReference type="GO" id="GO:0005737">
    <property type="term" value="C:cytoplasm"/>
    <property type="evidence" value="ECO:0007669"/>
    <property type="project" value="TreeGrafter"/>
</dbReference>
<feature type="region of interest" description="Disordered" evidence="3">
    <location>
        <begin position="21"/>
        <end position="66"/>
    </location>
</feature>
<evidence type="ECO:0000259" key="5">
    <source>
        <dbReference type="Pfam" id="PF16640"/>
    </source>
</evidence>
<dbReference type="PANTHER" id="PTHR45982">
    <property type="entry name" value="REGULATOR OF CHROMOSOME CONDENSATION"/>
    <property type="match status" value="1"/>
</dbReference>
<dbReference type="InterPro" id="IPR000408">
    <property type="entry name" value="Reg_chr_condens"/>
</dbReference>
<dbReference type="InterPro" id="IPR058923">
    <property type="entry name" value="RCC1-like_dom"/>
</dbReference>
<feature type="compositionally biased region" description="Basic residues" evidence="3">
    <location>
        <begin position="772"/>
        <end position="786"/>
    </location>
</feature>
<dbReference type="GO" id="GO:0005975">
    <property type="term" value="P:carbohydrate metabolic process"/>
    <property type="evidence" value="ECO:0007669"/>
    <property type="project" value="UniProtKB-ARBA"/>
</dbReference>
<dbReference type="AlphaFoldDB" id="A0A4Z0HIA0"/>
<keyword evidence="9" id="KW-1185">Reference proteome</keyword>
<dbReference type="EMBL" id="SRID01000017">
    <property type="protein sequence ID" value="TGB17387.1"/>
    <property type="molecule type" value="Genomic_DNA"/>
</dbReference>
<feature type="region of interest" description="Disordered" evidence="3">
    <location>
        <begin position="753"/>
        <end position="786"/>
    </location>
</feature>
<name>A0A4Z0HIA0_9ACTN</name>
<dbReference type="GO" id="GO:0005085">
    <property type="term" value="F:guanyl-nucleotide exchange factor activity"/>
    <property type="evidence" value="ECO:0007669"/>
    <property type="project" value="TreeGrafter"/>
</dbReference>
<dbReference type="Pfam" id="PF24346">
    <property type="entry name" value="DUF7507"/>
    <property type="match status" value="1"/>
</dbReference>
<dbReference type="Gene3D" id="2.130.10.30">
    <property type="entry name" value="Regulator of chromosome condensation 1/beta-lactamase-inhibitor protein II"/>
    <property type="match status" value="3"/>
</dbReference>
<protein>
    <submittedName>
        <fullName evidence="8">DUF11 domain-containing protein</fullName>
    </submittedName>
</protein>
<dbReference type="InterPro" id="IPR051553">
    <property type="entry name" value="Ran_GTPase-activating"/>
</dbReference>
<dbReference type="PRINTS" id="PR00633">
    <property type="entry name" value="RCCNDNSATION"/>
</dbReference>
<sequence>MCRAEIGHTAGLVRDRLSVASGRARRTGGDRAPLRSRATGRNGHECSPPLAGHRPERPGVRHSVEGDPRGVLTDLSVCLINPECEKGAIGFGATPYPLGGAVVESSFRGRHSGTLRRLLRAMRSTSWCVVAVVTAFALTIALPAMTPAAAATGGGEVLTWGRNTYGQLGNGTTTPSTQPGSTVPIRADLPEGVTATAVSGGYGFSVALTSTGQVLAWGQNDVGQLGDGTFTDSTTPVEVDLPAGTTVTAIATGDDHVLALTSSGEVLAWGYNEWGQLGNGTIGVDSNVPVSVHLPAGTTVTAISCGAGHSLALTSTGEVLAWGDNDLGQLGDGTTVNRDEPVEVSLPAGTTATAIAGGDDHSLALTSTGEVLAWGYNAYGQLGNGTTTSSSLPVTVLLPAGADVTSLAAGHGFQSFALLSTGQVLAWGDNTYGQLGDGTTTRRTAPVQVLLPAGTQVTALASGDDHTIAATASGRLLSWGYNRYGQLGDGTTTNRAQPEEVELPEGTTVTAVGTGNYHSLAVAPVPQSTTTLTASPTTAGLGEPVTLTARVTCTTGTPTGEVVFSSDDTVLGTAELDDEGVATLVTEDLDVGTHQITAHYEGGPGCPPSDSEPVTVTIEEEPPTPSPASLTVDKRVRTSGPFRVGDTIHYSYTVTNTGATELRDVSVRDDLVTRVTCRSTTLDVDRSTTCRGSYKIIRADLQKCRKAPKKSGRAAGGRTVCRLTNTAFAQAVDPTGDRVVSRPARATVTVTVPAKKPHHRCKTHRCTPQGGHKNRHQGKEHRDHRR</sequence>
<dbReference type="InterPro" id="IPR047589">
    <property type="entry name" value="DUF11_rpt"/>
</dbReference>
<feature type="domain" description="Bacterial Ig-like" evidence="5">
    <location>
        <begin position="532"/>
        <end position="618"/>
    </location>
</feature>
<feature type="compositionally biased region" description="Basic residues" evidence="3">
    <location>
        <begin position="755"/>
        <end position="765"/>
    </location>
</feature>
<dbReference type="Gene3D" id="2.60.40.10">
    <property type="entry name" value="Immunoglobulins"/>
    <property type="match status" value="1"/>
</dbReference>
<feature type="domain" description="DUF7507" evidence="6">
    <location>
        <begin position="629"/>
        <end position="703"/>
    </location>
</feature>
<feature type="domain" description="RCC1-like" evidence="7">
    <location>
        <begin position="149"/>
        <end position="411"/>
    </location>
</feature>
<keyword evidence="2" id="KW-0677">Repeat</keyword>
<evidence type="ECO:0000256" key="1">
    <source>
        <dbReference type="ARBA" id="ARBA00022658"/>
    </source>
</evidence>
<dbReference type="PROSITE" id="PS00626">
    <property type="entry name" value="RCC1_2"/>
    <property type="match status" value="2"/>
</dbReference>
<dbReference type="PROSITE" id="PS50012">
    <property type="entry name" value="RCC1_3"/>
    <property type="match status" value="7"/>
</dbReference>
<feature type="compositionally biased region" description="Basic and acidic residues" evidence="3">
    <location>
        <begin position="53"/>
        <end position="66"/>
    </location>
</feature>
<dbReference type="PANTHER" id="PTHR45982:SF1">
    <property type="entry name" value="REGULATOR OF CHROMOSOME CONDENSATION"/>
    <property type="match status" value="1"/>
</dbReference>
<keyword evidence="4" id="KW-0812">Transmembrane</keyword>
<dbReference type="NCBIfam" id="TIGR01451">
    <property type="entry name" value="B_ant_repeat"/>
    <property type="match status" value="1"/>
</dbReference>
<proteinExistence type="predicted"/>
<keyword evidence="4" id="KW-0472">Membrane</keyword>
<feature type="region of interest" description="Disordered" evidence="3">
    <location>
        <begin position="600"/>
        <end position="628"/>
    </location>
</feature>
<gene>
    <name evidence="8" type="ORF">E4099_03645</name>
</gene>
<evidence type="ECO:0000256" key="2">
    <source>
        <dbReference type="ARBA" id="ARBA00022737"/>
    </source>
</evidence>
<keyword evidence="1" id="KW-0344">Guanine-nucleotide releasing factor</keyword>
<dbReference type="Proteomes" id="UP000297948">
    <property type="component" value="Unassembled WGS sequence"/>
</dbReference>
<evidence type="ECO:0000259" key="7">
    <source>
        <dbReference type="Pfam" id="PF25390"/>
    </source>
</evidence>
<dbReference type="Pfam" id="PF00415">
    <property type="entry name" value="RCC1"/>
    <property type="match status" value="2"/>
</dbReference>
<evidence type="ECO:0000259" key="6">
    <source>
        <dbReference type="Pfam" id="PF24346"/>
    </source>
</evidence>
<dbReference type="InterPro" id="IPR013783">
    <property type="entry name" value="Ig-like_fold"/>
</dbReference>
<evidence type="ECO:0000313" key="9">
    <source>
        <dbReference type="Proteomes" id="UP000297948"/>
    </source>
</evidence>
<reference evidence="8 9" key="1">
    <citation type="submission" date="2019-03" db="EMBL/GenBank/DDBJ databases">
        <authorList>
            <person name="Gonzalez-Pimentel J.L."/>
        </authorList>
    </citation>
    <scope>NUCLEOTIDE SEQUENCE [LARGE SCALE GENOMIC DNA]</scope>
    <source>
        <strain evidence="8 9">JCM 31289</strain>
    </source>
</reference>
<dbReference type="InterPro" id="IPR055354">
    <property type="entry name" value="DUF7507"/>
</dbReference>
<dbReference type="Pfam" id="PF25390">
    <property type="entry name" value="WD40_RLD"/>
    <property type="match status" value="1"/>
</dbReference>
<evidence type="ECO:0000313" key="8">
    <source>
        <dbReference type="EMBL" id="TGB17387.1"/>
    </source>
</evidence>
<evidence type="ECO:0000256" key="3">
    <source>
        <dbReference type="SAM" id="MobiDB-lite"/>
    </source>
</evidence>
<dbReference type="SUPFAM" id="SSF50985">
    <property type="entry name" value="RCC1/BLIP-II"/>
    <property type="match status" value="1"/>
</dbReference>
<dbReference type="InterPro" id="IPR009091">
    <property type="entry name" value="RCC1/BLIP-II"/>
</dbReference>
<feature type="transmembrane region" description="Helical" evidence="4">
    <location>
        <begin position="126"/>
        <end position="145"/>
    </location>
</feature>
<dbReference type="OrthoDB" id="9796385at2"/>
<dbReference type="InterPro" id="IPR032109">
    <property type="entry name" value="Big_3_5"/>
</dbReference>
<dbReference type="Pfam" id="PF16640">
    <property type="entry name" value="Big_3_5"/>
    <property type="match status" value="1"/>
</dbReference>
<organism evidence="8 9">
    <name type="scientific">Streptomyces palmae</name>
    <dbReference type="NCBI Taxonomy" id="1701085"/>
    <lineage>
        <taxon>Bacteria</taxon>
        <taxon>Bacillati</taxon>
        <taxon>Actinomycetota</taxon>
        <taxon>Actinomycetes</taxon>
        <taxon>Kitasatosporales</taxon>
        <taxon>Streptomycetaceae</taxon>
        <taxon>Streptomyces</taxon>
    </lineage>
</organism>
<accession>A0A4Z0HIA0</accession>
<comment type="caution">
    <text evidence="8">The sequence shown here is derived from an EMBL/GenBank/DDBJ whole genome shotgun (WGS) entry which is preliminary data.</text>
</comment>
<keyword evidence="4" id="KW-1133">Transmembrane helix</keyword>